<dbReference type="PANTHER" id="PTHR41677:SF1">
    <property type="entry name" value="FE2OG DIOXYGENASE DOMAIN-CONTAINING PROTEIN"/>
    <property type="match status" value="1"/>
</dbReference>
<evidence type="ECO:0000256" key="2">
    <source>
        <dbReference type="SAM" id="MobiDB-lite"/>
    </source>
</evidence>
<dbReference type="InterPro" id="IPR005123">
    <property type="entry name" value="Oxoglu/Fe-dep_dioxygenase_dom"/>
</dbReference>
<dbReference type="PROSITE" id="PS51471">
    <property type="entry name" value="FE2OG_OXY"/>
    <property type="match status" value="1"/>
</dbReference>
<proteinExistence type="inferred from homology"/>
<sequence>MPTPPRGARPVSGGTSALDLPRTPTGVQQVLHALRARTPRRGAGLPAEPRWRSEFVDRTAKGPRTSLRAFGYADAELGRWGRRVDDTAVAGPLRLLTEEGLAALTEVCDGLERAAGTTRFIATRRVRGADLLSPFINNMIRDRVFLLACSRLVGVPLVPHPLRIPTAQINYSAGQGRREIVRWHRDGMDYVFTIQLSGEEDYEGGRFTYFQGRTDEFPGDGPGDPRVREAPCRERGATLFLHGSRIFHAVTPVTDGRRVVLVLSFFCPYFARQDSNTFWHLAGDDGIPATAVAWLRLKWPVRNPAVDFSLRAGSPVVTWADLDRD</sequence>
<name>A0ABW0Z3T3_9ACTN</name>
<dbReference type="EMBL" id="JBHSPB010000008">
    <property type="protein sequence ID" value="MFC5721698.1"/>
    <property type="molecule type" value="Genomic_DNA"/>
</dbReference>
<keyword evidence="1" id="KW-0408">Iron</keyword>
<evidence type="ECO:0000259" key="3">
    <source>
        <dbReference type="PROSITE" id="PS51471"/>
    </source>
</evidence>
<dbReference type="Proteomes" id="UP001596083">
    <property type="component" value="Unassembled WGS sequence"/>
</dbReference>
<comment type="similarity">
    <text evidence="1">Belongs to the iron/ascorbate-dependent oxidoreductase family.</text>
</comment>
<dbReference type="SUPFAM" id="SSF51197">
    <property type="entry name" value="Clavaminate synthase-like"/>
    <property type="match status" value="1"/>
</dbReference>
<keyword evidence="1" id="KW-0479">Metal-binding</keyword>
<feature type="domain" description="Fe2OG dioxygenase" evidence="3">
    <location>
        <begin position="163"/>
        <end position="268"/>
    </location>
</feature>
<evidence type="ECO:0000313" key="4">
    <source>
        <dbReference type="EMBL" id="MFC5721698.1"/>
    </source>
</evidence>
<keyword evidence="5" id="KW-1185">Reference proteome</keyword>
<protein>
    <recommendedName>
        <fullName evidence="3">Fe2OG dioxygenase domain-containing protein</fullName>
    </recommendedName>
</protein>
<organism evidence="4 5">
    <name type="scientific">Streptomyces gamaensis</name>
    <dbReference type="NCBI Taxonomy" id="1763542"/>
    <lineage>
        <taxon>Bacteria</taxon>
        <taxon>Bacillati</taxon>
        <taxon>Actinomycetota</taxon>
        <taxon>Actinomycetes</taxon>
        <taxon>Kitasatosporales</taxon>
        <taxon>Streptomycetaceae</taxon>
        <taxon>Streptomyces</taxon>
    </lineage>
</organism>
<dbReference type="Gene3D" id="2.60.120.620">
    <property type="entry name" value="q2cbj1_9rhob like domain"/>
    <property type="match status" value="1"/>
</dbReference>
<gene>
    <name evidence="4" type="ORF">ACFP1Z_16115</name>
</gene>
<comment type="caution">
    <text evidence="4">The sequence shown here is derived from an EMBL/GenBank/DDBJ whole genome shotgun (WGS) entry which is preliminary data.</text>
</comment>
<keyword evidence="1" id="KW-0560">Oxidoreductase</keyword>
<evidence type="ECO:0000313" key="5">
    <source>
        <dbReference type="Proteomes" id="UP001596083"/>
    </source>
</evidence>
<dbReference type="PANTHER" id="PTHR41677">
    <property type="entry name" value="YALI0B19030P"/>
    <property type="match status" value="1"/>
</dbReference>
<dbReference type="RefSeq" id="WP_390317014.1">
    <property type="nucleotide sequence ID" value="NZ_JBHSPB010000008.1"/>
</dbReference>
<evidence type="ECO:0000256" key="1">
    <source>
        <dbReference type="RuleBase" id="RU003682"/>
    </source>
</evidence>
<feature type="region of interest" description="Disordered" evidence="2">
    <location>
        <begin position="1"/>
        <end position="22"/>
    </location>
</feature>
<accession>A0ABW0Z3T3</accession>
<reference evidence="5" key="1">
    <citation type="journal article" date="2019" name="Int. J. Syst. Evol. Microbiol.">
        <title>The Global Catalogue of Microorganisms (GCM) 10K type strain sequencing project: providing services to taxonomists for standard genome sequencing and annotation.</title>
        <authorList>
            <consortium name="The Broad Institute Genomics Platform"/>
            <consortium name="The Broad Institute Genome Sequencing Center for Infectious Disease"/>
            <person name="Wu L."/>
            <person name="Ma J."/>
        </authorList>
    </citation>
    <scope>NUCLEOTIDE SEQUENCE [LARGE SCALE GENOMIC DNA]</scope>
    <source>
        <strain evidence="5">CGMCC 4.7304</strain>
    </source>
</reference>